<name>A0ABW9GXP0_9FIRM</name>
<gene>
    <name evidence="12" type="ORF">ACKQTC_03340</name>
</gene>
<keyword evidence="6" id="KW-0520">NAD</keyword>
<dbReference type="InterPro" id="IPR050151">
    <property type="entry name" value="Class-I_Pyr_Nuc-Dis_Oxidored"/>
</dbReference>
<keyword evidence="5 9" id="KW-0560">Oxidoreductase</keyword>
<comment type="cofactor">
    <cofactor evidence="1">
        <name>FAD</name>
        <dbReference type="ChEBI" id="CHEBI:57692"/>
    </cofactor>
</comment>
<dbReference type="RefSeq" id="WP_408977011.1">
    <property type="nucleotide sequence ID" value="NZ_JBJUVG010000003.1"/>
</dbReference>
<proteinExistence type="inferred from homology"/>
<dbReference type="Pfam" id="PF02852">
    <property type="entry name" value="Pyr_redox_dim"/>
    <property type="match status" value="1"/>
</dbReference>
<evidence type="ECO:0000256" key="8">
    <source>
        <dbReference type="ARBA" id="ARBA00023284"/>
    </source>
</evidence>
<dbReference type="SUPFAM" id="SSF55424">
    <property type="entry name" value="FAD/NAD-linked reductases, dimerisation (C-terminal) domain"/>
    <property type="match status" value="1"/>
</dbReference>
<evidence type="ECO:0000256" key="3">
    <source>
        <dbReference type="ARBA" id="ARBA00022630"/>
    </source>
</evidence>
<dbReference type="EMBL" id="JBJUVG010000003">
    <property type="protein sequence ID" value="MFM9413395.1"/>
    <property type="molecule type" value="Genomic_DNA"/>
</dbReference>
<feature type="domain" description="FAD/NAD(P)-binding" evidence="11">
    <location>
        <begin position="3"/>
        <end position="304"/>
    </location>
</feature>
<comment type="similarity">
    <text evidence="2 9">Belongs to the class-I pyridine nucleotide-disulfide oxidoreductase family.</text>
</comment>
<dbReference type="EC" id="1.-.-.-" evidence="12"/>
<accession>A0ABW9GXP0</accession>
<dbReference type="Gene3D" id="3.50.50.60">
    <property type="entry name" value="FAD/NAD(P)-binding domain"/>
    <property type="match status" value="2"/>
</dbReference>
<evidence type="ECO:0000256" key="7">
    <source>
        <dbReference type="ARBA" id="ARBA00023157"/>
    </source>
</evidence>
<dbReference type="InterPro" id="IPR001100">
    <property type="entry name" value="Pyr_nuc-diS_OxRdtase"/>
</dbReference>
<comment type="caution">
    <text evidence="12">The sequence shown here is derived from an EMBL/GenBank/DDBJ whole genome shotgun (WGS) entry which is preliminary data.</text>
</comment>
<dbReference type="GO" id="GO:0016491">
    <property type="term" value="F:oxidoreductase activity"/>
    <property type="evidence" value="ECO:0007669"/>
    <property type="project" value="UniProtKB-KW"/>
</dbReference>
<evidence type="ECO:0000256" key="9">
    <source>
        <dbReference type="RuleBase" id="RU003691"/>
    </source>
</evidence>
<evidence type="ECO:0000256" key="6">
    <source>
        <dbReference type="ARBA" id="ARBA00023027"/>
    </source>
</evidence>
<keyword evidence="13" id="KW-1185">Reference proteome</keyword>
<dbReference type="InterPro" id="IPR012999">
    <property type="entry name" value="Pyr_OxRdtase_I_AS"/>
</dbReference>
<dbReference type="PIRSF" id="PIRSF000350">
    <property type="entry name" value="Mercury_reductase_MerA"/>
    <property type="match status" value="1"/>
</dbReference>
<evidence type="ECO:0000313" key="12">
    <source>
        <dbReference type="EMBL" id="MFM9413395.1"/>
    </source>
</evidence>
<evidence type="ECO:0000256" key="1">
    <source>
        <dbReference type="ARBA" id="ARBA00001974"/>
    </source>
</evidence>
<dbReference type="InterPro" id="IPR036188">
    <property type="entry name" value="FAD/NAD-bd_sf"/>
</dbReference>
<keyword evidence="7" id="KW-1015">Disulfide bond</keyword>
<organism evidence="12 13">
    <name type="scientific">Peptococcus simiae</name>
    <dbReference type="NCBI Taxonomy" id="1643805"/>
    <lineage>
        <taxon>Bacteria</taxon>
        <taxon>Bacillati</taxon>
        <taxon>Bacillota</taxon>
        <taxon>Clostridia</taxon>
        <taxon>Eubacteriales</taxon>
        <taxon>Peptococcaceae</taxon>
        <taxon>Peptococcus</taxon>
    </lineage>
</organism>
<keyword evidence="3 9" id="KW-0285">Flavoprotein</keyword>
<evidence type="ECO:0000259" key="10">
    <source>
        <dbReference type="Pfam" id="PF02852"/>
    </source>
</evidence>
<dbReference type="Proteomes" id="UP001631949">
    <property type="component" value="Unassembled WGS sequence"/>
</dbReference>
<dbReference type="InterPro" id="IPR016156">
    <property type="entry name" value="FAD/NAD-linked_Rdtase_dimer_sf"/>
</dbReference>
<dbReference type="InterPro" id="IPR023753">
    <property type="entry name" value="FAD/NAD-binding_dom"/>
</dbReference>
<keyword evidence="8 9" id="KW-0676">Redox-active center</keyword>
<dbReference type="Gene3D" id="3.30.390.30">
    <property type="match status" value="1"/>
</dbReference>
<evidence type="ECO:0000313" key="13">
    <source>
        <dbReference type="Proteomes" id="UP001631949"/>
    </source>
</evidence>
<dbReference type="PRINTS" id="PR00411">
    <property type="entry name" value="PNDRDTASEI"/>
</dbReference>
<evidence type="ECO:0000256" key="4">
    <source>
        <dbReference type="ARBA" id="ARBA00022827"/>
    </source>
</evidence>
<dbReference type="PRINTS" id="PR00368">
    <property type="entry name" value="FADPNR"/>
</dbReference>
<protein>
    <submittedName>
        <fullName evidence="12">Dihydrolipoyl dehydrogenase family protein</fullName>
        <ecNumber evidence="12">1.-.-.-</ecNumber>
    </submittedName>
</protein>
<dbReference type="PANTHER" id="PTHR22912:SF217">
    <property type="entry name" value="DIHYDROLIPOYL DEHYDROGENASE"/>
    <property type="match status" value="1"/>
</dbReference>
<reference evidence="12 13" key="1">
    <citation type="journal article" date="2016" name="Int. J. Syst. Evol. Microbiol.">
        <title>Peptococcus simiae sp. nov., isolated from rhesus macaque faeces and emended description of the genus Peptococcus.</title>
        <authorList>
            <person name="Shkoporov A.N."/>
            <person name="Efimov B.A."/>
            <person name="Kondova I."/>
            <person name="Ouwerling B."/>
            <person name="Chaplin A.V."/>
            <person name="Shcherbakova V.A."/>
            <person name="Langermans J.A.M."/>
        </authorList>
    </citation>
    <scope>NUCLEOTIDE SEQUENCE [LARGE SCALE GENOMIC DNA]</scope>
    <source>
        <strain evidence="12 13">M108</strain>
    </source>
</reference>
<dbReference type="PANTHER" id="PTHR22912">
    <property type="entry name" value="DISULFIDE OXIDOREDUCTASE"/>
    <property type="match status" value="1"/>
</dbReference>
<sequence length="441" mass="45742">MRYDIVVIGGGPGGYDCALDLAAGGKKVALVEKSGLGGTCLQRGCVPTKTLLHEAAKGIKDGPALNSRKSAVTAQQEKGIAGLLKRAKVDVFEDQARLLAGPQVALAGGDTLDTEKVILAVGAKPRRLPIPGADLPGVVTSDEMLVVDDQIPARLVIIGGGVIGVEMAALYQALGTDVTVLEALPQLLNNMDKEIGRSLAAQFKQMGIKAVTGAGVQAIEAADGALAVTYEAKGKSETIPADKVLMAAGRQPATDDLFAEDYQPEMNRGFVLVDETYATSLTNVYAIGDVIGGIQLAHKATADGRALAARLLGEDARPVDHIPACVYTLPEIATVGLDEGQAKEAGYDPVVGKAVMGGNAKTVIDELPRSFMKLVFNKEDGILLGAQLYCGRASDLITACAFALRGQLTAKDIATTVLPHPSYGEAFIDAALAALASMKGR</sequence>
<dbReference type="SUPFAM" id="SSF51905">
    <property type="entry name" value="FAD/NAD(P)-binding domain"/>
    <property type="match status" value="1"/>
</dbReference>
<evidence type="ECO:0000259" key="11">
    <source>
        <dbReference type="Pfam" id="PF07992"/>
    </source>
</evidence>
<dbReference type="PROSITE" id="PS00076">
    <property type="entry name" value="PYRIDINE_REDOX_1"/>
    <property type="match status" value="1"/>
</dbReference>
<dbReference type="Pfam" id="PF07992">
    <property type="entry name" value="Pyr_redox_2"/>
    <property type="match status" value="1"/>
</dbReference>
<keyword evidence="4 9" id="KW-0274">FAD</keyword>
<evidence type="ECO:0000256" key="2">
    <source>
        <dbReference type="ARBA" id="ARBA00007532"/>
    </source>
</evidence>
<feature type="domain" description="Pyridine nucleotide-disulphide oxidoreductase dimerisation" evidence="10">
    <location>
        <begin position="322"/>
        <end position="430"/>
    </location>
</feature>
<dbReference type="InterPro" id="IPR004099">
    <property type="entry name" value="Pyr_nucl-diS_OxRdtase_dimer"/>
</dbReference>
<evidence type="ECO:0000256" key="5">
    <source>
        <dbReference type="ARBA" id="ARBA00023002"/>
    </source>
</evidence>